<keyword evidence="14" id="KW-0067">ATP-binding</keyword>
<dbReference type="InterPro" id="IPR014023">
    <property type="entry name" value="Mononeg_RNA_pol_cat"/>
</dbReference>
<comment type="subcellular location">
    <subcellularLocation>
        <location evidence="1">Host cytoplasm</location>
    </subcellularLocation>
    <subcellularLocation>
        <location evidence="2">Virion</location>
    </subcellularLocation>
</comment>
<evidence type="ECO:0000256" key="11">
    <source>
        <dbReference type="ARBA" id="ARBA00022695"/>
    </source>
</evidence>
<evidence type="ECO:0000256" key="2">
    <source>
        <dbReference type="ARBA" id="ARBA00004328"/>
    </source>
</evidence>
<evidence type="ECO:0000256" key="22">
    <source>
        <dbReference type="ARBA" id="ARBA00026099"/>
    </source>
</evidence>
<keyword evidence="9" id="KW-0808">Transferase</keyword>
<name>A0A0A1EBK8_9RHAB</name>
<dbReference type="Proteomes" id="UP000297124">
    <property type="component" value="Segment"/>
</dbReference>
<dbReference type="PROSITE" id="PS50526">
    <property type="entry name" value="RDRP_SSRNA_NEG_NONSEG"/>
    <property type="match status" value="1"/>
</dbReference>
<sequence>MDFELEGDRWNHSSLLEEDVDHVSNKPKGFESHYLNQKDYTLNSPLLRDELDELQSFVLNVPHNPLFSKKDWILWKDVLSGLNKTIGRRTWSSRFPTWWSKSLDGLWNVSGFNSWLNQTNKDSKETFIIPKVFLKQWISREVGYRAKRITHDAMLKMGQMFLDFHFVIQAMNSVSKSERDSLGKYCGVGKMVMSGHNVQCFNGGDGSTWIISSDHAYQIESNMMLDRNLMLMVKDTMIARVMTYLTMADRLDGRYSNRDLDNLVDFYKFGDQCLKEHGEGAYNALKMIEPLCIRAISLITREKKPLLQVPRVFEDYMEQQAVLVLESIPTFELLDRHISNEQKIDLLLVYFGSFRHFGHPILDYKEGLRKLHHQVTLPKEIDTDYAQALASDLARKVLHSQFKKTKTWSVTRELVDPDHPFFRHIHENYWPTYKEVDSFGDKWHTLPLAACFDIPDLIDPSMIYSDKSHSLNRKDLISQLERNPGEPLPTKRVLKTLLEEPATDWKNFFQNIDENGIDKDHLMIGLRGKEREMKPVGRFFALMTWRLREYFVSTEYLIKRHFVPLFSGLTMADDLTELIRKMMISSTSQGCETYEQIGIASHVDYEKWNNHQREEATFWVFEVMDKFFGFKSVISRTHEFFKKSLVYYLGRPDLLTPNGDTLETKGEDIMCWEGQDGGLEGLRQKGWSILNMLVIEREKKVRNAKVTLLAQGDNQVITAHYKTETPPDASEEDLIGPLRRITENAEEIMDAIRTGVSKLGLIIKMDETLQSSSLTIYGKIFFIDGRTAVTETKKTSRNTSTVNDQLASYASIIGTVSTNVLTVSHFDTSPVEPILLHNFFSNMCRLLIEKHNPALRRSMLGLIDNNLDLALLEYKWASLYLDPSLGGISGCSLTRFLTRMFPDPLTESLAFWKGIYEGTDDSRLKKFCANCGNPELKKYTSLDFPKLLEDPTSLNLARTVSAQTILKNEVKRYMYDDYSNFKNEIVKEATFYCKENEDNLLSFLESIKPLFPRFLSEFKSATFLGIADSIVGLYQNSRTIRNMFAKRLQIDLDSKIIEGERESIKSICNRWGGRTEIWECSSNHSDYLRESSWASPLVGTTVPHPFEMTRAWHDDSSLCGNDKNLMRDHVQVHIPYGLKDYLNKRGPFSPYLGSKTSESTNIITPWERDTNIPLLKRATKLREVISWFVEPESNLASSILGNLYSLTGDRWDQDLKGFRRTGSALHRFHCQRVSPGGYCATSPSKLTWINSTTDTLCSIGRENYDFIFQSLILYSQVTSGELHDRKEDWGIYHFHVGCKKCLRKIEEVTLDATFEYKPRDSSQVVKRWIPEDHIEPPIRKVVPIPVGDWDSVPHYSKCKAIGLVQGFIVGDSFLRDSSLYKDADLFPLSIRTRLDGRNYFDGILEGLTRAAALDLLYKRSQGKVDSIRDSVTATIHYLSLALTENSSFRNCCRSPNLQAILVSSSHRIPSSYPIRSDDLSLLLRTYLVLRHRNLGMEAYKTSVIWIFADIMVREIMGPMALSSTALKYMGKRHWNKTDVRIIKALRDYVSSLRSKESAEVPLSKYTKNVFRTFNQIRAAMKDCPEADDEAHILEWGEPVVGRLIGLSLKTMTSKEDKFNREVFVPRYQNPMISGLRLFQCSTGTHYKIISILRNFQISWIDAISAGDGSGGITALLLRENLTSRVIFNSLLKLSGVELRGASPAPPSAVEALGESKRRCVNLNTAWQNQSDLRLERTWDSWRDMITSSNLKVNLLIIDAEAQTTKNHETILNVLLKKVNGVLMPGGTLLFKTYLHYLLQERTMKFGELISNFKEVHAVQTIFSASRSSEVYLVCRYRRRVRKEIYPLDRMSIYRHKSIFLCYNSLESEIKRARVVMNLPMFQGIPRELVPDLVIELQILLGMAGFGQEKVVQLADHITTKKITMESLTDWFLMSGTAHHFRAGRSKNKPRPPTLGDCKKGAVIMIGSLISKGLITAETWQIEKAQNIIQSGFYFWWRSWESRKTSQYKTDWRLSRGGLFRLVYLKDKMAGISGVIRTLDRIRRHYRDDKKLKQGALTSPSISGGVLELLRKNFVQPPPDDIVSILPADPFVEGIRE</sequence>
<evidence type="ECO:0000256" key="1">
    <source>
        <dbReference type="ARBA" id="ARBA00004192"/>
    </source>
</evidence>
<keyword evidence="8" id="KW-0507">mRNA processing</keyword>
<dbReference type="EC" id="2.7.7.88" evidence="4"/>
<evidence type="ECO:0000256" key="18">
    <source>
        <dbReference type="ARBA" id="ARBA00023200"/>
    </source>
</evidence>
<evidence type="ECO:0000313" key="32">
    <source>
        <dbReference type="Proteomes" id="UP000297124"/>
    </source>
</evidence>
<keyword evidence="16" id="KW-0693">Viral RNA replication</keyword>
<evidence type="ECO:0000259" key="30">
    <source>
        <dbReference type="PROSITE" id="PS51590"/>
    </source>
</evidence>
<keyword evidence="13" id="KW-0378">Hydrolase</keyword>
<dbReference type="Pfam" id="PF21080">
    <property type="entry name" value="Methyltrans_Mon_1st"/>
    <property type="match status" value="1"/>
</dbReference>
<dbReference type="GO" id="GO:0030430">
    <property type="term" value="C:host cell cytoplasm"/>
    <property type="evidence" value="ECO:0007669"/>
    <property type="project" value="UniProtKB-SubCell"/>
</dbReference>
<keyword evidence="18" id="KW-1035">Host cytoplasm</keyword>
<keyword evidence="17" id="KW-0506">mRNA capping</keyword>
<dbReference type="KEGG" id="vg:65099450"/>
<evidence type="ECO:0000256" key="19">
    <source>
        <dbReference type="ARBA" id="ARBA00023268"/>
    </source>
</evidence>
<evidence type="ECO:0000256" key="7">
    <source>
        <dbReference type="ARBA" id="ARBA00022603"/>
    </source>
</evidence>
<evidence type="ECO:0000256" key="26">
    <source>
        <dbReference type="ARBA" id="ARBA00047332"/>
    </source>
</evidence>
<dbReference type="GO" id="GO:0005524">
    <property type="term" value="F:ATP binding"/>
    <property type="evidence" value="ECO:0007669"/>
    <property type="project" value="UniProtKB-KW"/>
</dbReference>
<evidence type="ECO:0000256" key="17">
    <source>
        <dbReference type="ARBA" id="ARBA00023042"/>
    </source>
</evidence>
<dbReference type="EC" id="2.1.1.375" evidence="22"/>
<dbReference type="Pfam" id="PF14314">
    <property type="entry name" value="Methyltrans_Mon_2nd"/>
    <property type="match status" value="1"/>
</dbReference>
<protein>
    <recommendedName>
        <fullName evidence="5">RNA-directed RNA polymerase L</fullName>
        <ecNumber evidence="22">2.1.1.375</ecNumber>
        <ecNumber evidence="3">2.7.7.48</ecNumber>
        <ecNumber evidence="4">2.7.7.88</ecNumber>
    </recommendedName>
    <alternativeName>
        <fullName evidence="23">Large structural protein</fullName>
    </alternativeName>
    <alternativeName>
        <fullName evidence="25">Replicase</fullName>
    </alternativeName>
    <alternativeName>
        <fullName evidence="24">Transcriptase</fullName>
    </alternativeName>
</protein>
<dbReference type="InterPro" id="IPR029063">
    <property type="entry name" value="SAM-dependent_MTases_sf"/>
</dbReference>
<evidence type="ECO:0000256" key="5">
    <source>
        <dbReference type="ARBA" id="ARBA00018602"/>
    </source>
</evidence>
<evidence type="ECO:0000256" key="6">
    <source>
        <dbReference type="ARBA" id="ARBA00022484"/>
    </source>
</evidence>
<keyword evidence="12" id="KW-0547">Nucleotide-binding</keyword>
<evidence type="ECO:0000313" key="31">
    <source>
        <dbReference type="EMBL" id="AIY25916.1"/>
    </source>
</evidence>
<evidence type="ECO:0000256" key="9">
    <source>
        <dbReference type="ARBA" id="ARBA00022679"/>
    </source>
</evidence>
<dbReference type="InterPro" id="IPR025786">
    <property type="entry name" value="Mononega_L_MeTrfase"/>
</dbReference>
<evidence type="ECO:0000256" key="3">
    <source>
        <dbReference type="ARBA" id="ARBA00012494"/>
    </source>
</evidence>
<comment type="catalytic activity">
    <reaction evidence="28">
        <text>GTP + H2O = GDP + phosphate + H(+)</text>
        <dbReference type="Rhea" id="RHEA:19669"/>
        <dbReference type="ChEBI" id="CHEBI:15377"/>
        <dbReference type="ChEBI" id="CHEBI:15378"/>
        <dbReference type="ChEBI" id="CHEBI:37565"/>
        <dbReference type="ChEBI" id="CHEBI:43474"/>
        <dbReference type="ChEBI" id="CHEBI:58189"/>
    </reaction>
</comment>
<dbReference type="PROSITE" id="PS51590">
    <property type="entry name" value="SAM_MT_MNV_L"/>
    <property type="match status" value="1"/>
</dbReference>
<dbReference type="InterPro" id="IPR048397">
    <property type="entry name" value="Methyltrans_Mon_CD"/>
</dbReference>
<keyword evidence="11" id="KW-0548">Nucleotidyltransferase</keyword>
<keyword evidence="15" id="KW-0946">Virion</keyword>
<proteinExistence type="predicted"/>
<evidence type="ECO:0000256" key="4">
    <source>
        <dbReference type="ARBA" id="ARBA00012582"/>
    </source>
</evidence>
<comment type="catalytic activity">
    <reaction evidence="20">
        <text>a 5'-end triphospho-adenylyl-adenylyl-cytidylyl-adenosine in mRNA + GDP + H(+) = a 5'-end (5'-triphosphoguanosine)-adenylyl-adenylyl-cytidylyl-adenosine in mRNA + diphosphate</text>
        <dbReference type="Rhea" id="RHEA:65436"/>
        <dbReference type="Rhea" id="RHEA-COMP:16797"/>
        <dbReference type="Rhea" id="RHEA-COMP:16799"/>
        <dbReference type="ChEBI" id="CHEBI:15378"/>
        <dbReference type="ChEBI" id="CHEBI:33019"/>
        <dbReference type="ChEBI" id="CHEBI:58189"/>
        <dbReference type="ChEBI" id="CHEBI:156484"/>
        <dbReference type="ChEBI" id="CHEBI:156503"/>
        <dbReference type="EC" id="2.7.7.88"/>
    </reaction>
</comment>
<comment type="catalytic activity">
    <reaction evidence="26">
        <text>a 5'-end (5'-triphosphoguanosine)-adenylyl-adenylyl-cytidylyl-adenosine in mRNA + S-adenosyl-L-methionine = a 5'-end (5'-triphosphoguanosine)-(2'-O-methyladenylyl)-adenylyl-cytidylyl-adenosine in mRNA + S-adenosyl-L-homocysteine + H(+)</text>
        <dbReference type="Rhea" id="RHEA:65380"/>
        <dbReference type="Rhea" id="RHEA-COMP:16797"/>
        <dbReference type="Rhea" id="RHEA-COMP:16801"/>
        <dbReference type="ChEBI" id="CHEBI:15378"/>
        <dbReference type="ChEBI" id="CHEBI:57856"/>
        <dbReference type="ChEBI" id="CHEBI:59789"/>
        <dbReference type="ChEBI" id="CHEBI:156482"/>
        <dbReference type="ChEBI" id="CHEBI:156484"/>
    </reaction>
</comment>
<evidence type="ECO:0000256" key="25">
    <source>
        <dbReference type="ARBA" id="ARBA00031012"/>
    </source>
</evidence>
<evidence type="ECO:0000256" key="13">
    <source>
        <dbReference type="ARBA" id="ARBA00022801"/>
    </source>
</evidence>
<dbReference type="Gene3D" id="3.40.50.150">
    <property type="entry name" value="Vaccinia Virus protein VP39"/>
    <property type="match status" value="1"/>
</dbReference>
<evidence type="ECO:0000256" key="21">
    <source>
        <dbReference type="ARBA" id="ARBA00024499"/>
    </source>
</evidence>
<evidence type="ECO:0000259" key="29">
    <source>
        <dbReference type="PROSITE" id="PS50526"/>
    </source>
</evidence>
<evidence type="ECO:0000256" key="14">
    <source>
        <dbReference type="ARBA" id="ARBA00022840"/>
    </source>
</evidence>
<comment type="catalytic activity">
    <reaction evidence="21">
        <text>a 5'-end (5'-triphosphoguanosine)-(2'-O-methyladenylyl)-adenylyl-cytidylyl-adenosine in mRNA + S-adenosyl-L-methionine = a 5'-end (N(7)-methyl 5'-triphosphoguanosine)-(2'-O-methyladenylyl)-adenylyl-cytidylyl-adenosine in mRNA + S-adenosyl-L-homocysteine</text>
        <dbReference type="Rhea" id="RHEA:65440"/>
        <dbReference type="Rhea" id="RHEA-COMP:16798"/>
        <dbReference type="Rhea" id="RHEA-COMP:16801"/>
        <dbReference type="ChEBI" id="CHEBI:57856"/>
        <dbReference type="ChEBI" id="CHEBI:59789"/>
        <dbReference type="ChEBI" id="CHEBI:156482"/>
        <dbReference type="ChEBI" id="CHEBI:156483"/>
    </reaction>
</comment>
<dbReference type="InterPro" id="IPR039736">
    <property type="entry name" value="L_poly_C"/>
</dbReference>
<organism evidence="31 32">
    <name type="scientific">Lepeophtheirus salmonis rhabdovirus 127</name>
    <dbReference type="NCBI Taxonomy" id="1573761"/>
    <lineage>
        <taxon>Viruses</taxon>
        <taxon>Riboviria</taxon>
        <taxon>Orthornavirae</taxon>
        <taxon>Negarnaviricota</taxon>
        <taxon>Haploviricotina</taxon>
        <taxon>Monjiviricetes</taxon>
        <taxon>Mononegavirales</taxon>
        <taxon>Rhabdoviridae</taxon>
        <taxon>Alpharhabdovirinae</taxon>
        <taxon>Caligrhavirus</taxon>
        <taxon>Caligrhavirus lepeophtheirus</taxon>
    </lineage>
</organism>
<dbReference type="EMBL" id="KJ958536">
    <property type="protein sequence ID" value="AIY25916.1"/>
    <property type="molecule type" value="Viral_cRNA"/>
</dbReference>
<evidence type="ECO:0000256" key="12">
    <source>
        <dbReference type="ARBA" id="ARBA00022741"/>
    </source>
</evidence>
<dbReference type="RefSeq" id="YP_010084461.1">
    <property type="nucleotide sequence ID" value="NC_055138.1"/>
</dbReference>
<accession>A0A0A1EBK8</accession>
<evidence type="ECO:0000256" key="27">
    <source>
        <dbReference type="ARBA" id="ARBA00047370"/>
    </source>
</evidence>
<dbReference type="GO" id="GO:0003968">
    <property type="term" value="F:RNA-directed RNA polymerase activity"/>
    <property type="evidence" value="ECO:0007669"/>
    <property type="project" value="UniProtKB-KW"/>
</dbReference>
<keyword evidence="32" id="KW-1185">Reference proteome</keyword>
<evidence type="ECO:0000256" key="8">
    <source>
        <dbReference type="ARBA" id="ARBA00022664"/>
    </source>
</evidence>
<dbReference type="EC" id="2.7.7.48" evidence="3"/>
<dbReference type="Pfam" id="PF00946">
    <property type="entry name" value="Mononeg_RNA_pol"/>
    <property type="match status" value="1"/>
</dbReference>
<dbReference type="InterPro" id="IPR026890">
    <property type="entry name" value="Mononeg_mRNAcap"/>
</dbReference>
<dbReference type="InterPro" id="IPR039530">
    <property type="entry name" value="L_methyltransferase_rhabdo"/>
</dbReference>
<comment type="catalytic activity">
    <reaction evidence="27">
        <text>a 5'-end (5'-triphosphoguanosine)-adenylyl-adenylyl-cytidylyl-adenosine in mRNA + 2 S-adenosyl-L-methionine = a 5'-end (N(7)-methyl 5'-triphosphoguanosine)-(2'-O-methyladenylyl)-adenylyl-cytidylyl-adenosine in mRNA + 2 S-adenosyl-L-homocysteine + H(+)</text>
        <dbReference type="Rhea" id="RHEA:65376"/>
        <dbReference type="Rhea" id="RHEA-COMP:16797"/>
        <dbReference type="Rhea" id="RHEA-COMP:16798"/>
        <dbReference type="ChEBI" id="CHEBI:15378"/>
        <dbReference type="ChEBI" id="CHEBI:57856"/>
        <dbReference type="ChEBI" id="CHEBI:59789"/>
        <dbReference type="ChEBI" id="CHEBI:156483"/>
        <dbReference type="ChEBI" id="CHEBI:156484"/>
        <dbReference type="EC" id="2.1.1.375"/>
    </reaction>
</comment>
<evidence type="ECO:0000256" key="23">
    <source>
        <dbReference type="ARBA" id="ARBA00030285"/>
    </source>
</evidence>
<evidence type="ECO:0000256" key="24">
    <source>
        <dbReference type="ARBA" id="ARBA00030436"/>
    </source>
</evidence>
<evidence type="ECO:0000256" key="15">
    <source>
        <dbReference type="ARBA" id="ARBA00022844"/>
    </source>
</evidence>
<dbReference type="GO" id="GO:0016787">
    <property type="term" value="F:hydrolase activity"/>
    <property type="evidence" value="ECO:0007669"/>
    <property type="project" value="UniProtKB-KW"/>
</dbReference>
<keyword evidence="10" id="KW-0949">S-adenosyl-L-methionine</keyword>
<evidence type="ECO:0000256" key="10">
    <source>
        <dbReference type="ARBA" id="ARBA00022691"/>
    </source>
</evidence>
<dbReference type="GO" id="GO:0044423">
    <property type="term" value="C:virion component"/>
    <property type="evidence" value="ECO:0007669"/>
    <property type="project" value="UniProtKB-KW"/>
</dbReference>
<dbReference type="GO" id="GO:0004482">
    <property type="term" value="F:mRNA 5'-cap (guanine-N7-)-methyltransferase activity"/>
    <property type="evidence" value="ECO:0007669"/>
    <property type="project" value="InterPro"/>
</dbReference>
<evidence type="ECO:0000256" key="16">
    <source>
        <dbReference type="ARBA" id="ARBA00022953"/>
    </source>
</evidence>
<keyword evidence="6 31" id="KW-0696">RNA-directed RNA polymerase</keyword>
<evidence type="ECO:0000256" key="28">
    <source>
        <dbReference type="ARBA" id="ARBA00048548"/>
    </source>
</evidence>
<keyword evidence="19" id="KW-0511">Multifunctional enzyme</keyword>
<keyword evidence="7" id="KW-0489">Methyltransferase</keyword>
<feature type="domain" description="RdRp catalytic" evidence="29">
    <location>
        <begin position="597"/>
        <end position="785"/>
    </location>
</feature>
<dbReference type="GeneID" id="65099450"/>
<reference evidence="31 32" key="1">
    <citation type="journal article" date="2014" name="PLoS ONE">
        <title>Genomic Characterization and Phylogenetic Position of Two New Species in Rhabdoviridae Infecting the Parasitic Copepod, Salmon Louse (Lepeophtheirus salmonis).</title>
        <authorList>
            <person name="Okland A.L."/>
            <person name="Nylund A."/>
            <person name="Overgard A.C."/>
            <person name="Blindheim S."/>
            <person name="Watanabe K."/>
            <person name="Grotmol S."/>
            <person name="Arnesen C.E."/>
            <person name="Plarre H."/>
        </authorList>
    </citation>
    <scope>NUCLEOTIDE SEQUENCE [LARGE SCALE GENOMIC DNA]</scope>
    <source>
        <strain evidence="31">LSRV-No127</strain>
    </source>
</reference>
<dbReference type="Pfam" id="PF14318">
    <property type="entry name" value="Mononeg_mRNAcap"/>
    <property type="match status" value="1"/>
</dbReference>
<evidence type="ECO:0000256" key="20">
    <source>
        <dbReference type="ARBA" id="ARBA00024494"/>
    </source>
</evidence>
<dbReference type="NCBIfam" id="TIGR04198">
    <property type="entry name" value="paramyx_RNAcap"/>
    <property type="match status" value="1"/>
</dbReference>
<feature type="domain" description="Mononegavirus-type SAM-dependent 2'-O-MTase" evidence="30">
    <location>
        <begin position="1636"/>
        <end position="1833"/>
    </location>
</feature>